<keyword evidence="2" id="KW-1185">Reference proteome</keyword>
<proteinExistence type="predicted"/>
<evidence type="ECO:0000313" key="1">
    <source>
        <dbReference type="EMBL" id="RWA05599.1"/>
    </source>
</evidence>
<accession>A0A439CTV4</accession>
<dbReference type="EMBL" id="RYZI01000421">
    <property type="protein sequence ID" value="RWA05599.1"/>
    <property type="molecule type" value="Genomic_DNA"/>
</dbReference>
<gene>
    <name evidence="1" type="ORF">EKO27_g9502</name>
</gene>
<dbReference type="AlphaFoldDB" id="A0A439CTV4"/>
<protein>
    <submittedName>
        <fullName evidence="1">Uncharacterized protein</fullName>
    </submittedName>
</protein>
<organism evidence="1 2">
    <name type="scientific">Xylaria grammica</name>
    <dbReference type="NCBI Taxonomy" id="363999"/>
    <lineage>
        <taxon>Eukaryota</taxon>
        <taxon>Fungi</taxon>
        <taxon>Dikarya</taxon>
        <taxon>Ascomycota</taxon>
        <taxon>Pezizomycotina</taxon>
        <taxon>Sordariomycetes</taxon>
        <taxon>Xylariomycetidae</taxon>
        <taxon>Xylariales</taxon>
        <taxon>Xylariaceae</taxon>
        <taxon>Xylaria</taxon>
    </lineage>
</organism>
<evidence type="ECO:0000313" key="2">
    <source>
        <dbReference type="Proteomes" id="UP000286045"/>
    </source>
</evidence>
<comment type="caution">
    <text evidence="1">The sequence shown here is derived from an EMBL/GenBank/DDBJ whole genome shotgun (WGS) entry which is preliminary data.</text>
</comment>
<name>A0A439CTV4_9PEZI</name>
<dbReference type="Proteomes" id="UP000286045">
    <property type="component" value="Unassembled WGS sequence"/>
</dbReference>
<sequence>MDVYIGCVLDAFSDEDNSTGRFVIIFCSCSIVFYAEELNKSRQPILPISSGPIRTNFHSTKESRRKYKIVFFGNGPERVQTLSRALDWPRKRGEAGGLATYDHPTRYDTTLLSVDPKIESEKDGSDYMRTLINGATAVVLVFDVCDVESFEYIRGLKGFPPGQSGLLVGFRHFGEGFVVSEEDVRSLANQHGWDFAMSENIVGAFEGLVSKMTAKPHPTGRSGFLS</sequence>
<reference evidence="1 2" key="1">
    <citation type="submission" date="2018-12" db="EMBL/GenBank/DDBJ databases">
        <title>Draft genome sequence of Xylaria grammica IHI A82.</title>
        <authorList>
            <person name="Buettner E."/>
            <person name="Kellner H."/>
        </authorList>
    </citation>
    <scope>NUCLEOTIDE SEQUENCE [LARGE SCALE GENOMIC DNA]</scope>
    <source>
        <strain evidence="1 2">IHI A82</strain>
    </source>
</reference>